<organism evidence="2 3">
    <name type="scientific">Pseudocercospora fuligena</name>
    <dbReference type="NCBI Taxonomy" id="685502"/>
    <lineage>
        <taxon>Eukaryota</taxon>
        <taxon>Fungi</taxon>
        <taxon>Dikarya</taxon>
        <taxon>Ascomycota</taxon>
        <taxon>Pezizomycotina</taxon>
        <taxon>Dothideomycetes</taxon>
        <taxon>Dothideomycetidae</taxon>
        <taxon>Mycosphaerellales</taxon>
        <taxon>Mycosphaerellaceae</taxon>
        <taxon>Pseudocercospora</taxon>
    </lineage>
</organism>
<dbReference type="Pfam" id="PF11807">
    <property type="entry name" value="UstYa"/>
    <property type="match status" value="1"/>
</dbReference>
<evidence type="ECO:0000313" key="2">
    <source>
        <dbReference type="EMBL" id="KAF7188124.1"/>
    </source>
</evidence>
<evidence type="ECO:0008006" key="4">
    <source>
        <dbReference type="Google" id="ProtNLM"/>
    </source>
</evidence>
<dbReference type="InterPro" id="IPR021765">
    <property type="entry name" value="UstYa-like"/>
</dbReference>
<comment type="caution">
    <text evidence="2">The sequence shown here is derived from an EMBL/GenBank/DDBJ whole genome shotgun (WGS) entry which is preliminary data.</text>
</comment>
<gene>
    <name evidence="2" type="ORF">HII31_10546</name>
</gene>
<dbReference type="PANTHER" id="PTHR33365:SF13">
    <property type="entry name" value="TAT PATHWAY SIGNAL SEQUENCE"/>
    <property type="match status" value="1"/>
</dbReference>
<keyword evidence="3" id="KW-1185">Reference proteome</keyword>
<reference evidence="2" key="1">
    <citation type="submission" date="2020-04" db="EMBL/GenBank/DDBJ databases">
        <title>Draft genome resource of the tomato pathogen Pseudocercospora fuligena.</title>
        <authorList>
            <person name="Zaccaron A."/>
        </authorList>
    </citation>
    <scope>NUCLEOTIDE SEQUENCE</scope>
    <source>
        <strain evidence="2">PF001</strain>
    </source>
</reference>
<dbReference type="Proteomes" id="UP000660729">
    <property type="component" value="Unassembled WGS sequence"/>
</dbReference>
<dbReference type="AlphaFoldDB" id="A0A8H6RAM3"/>
<dbReference type="GO" id="GO:0043386">
    <property type="term" value="P:mycotoxin biosynthetic process"/>
    <property type="evidence" value="ECO:0007669"/>
    <property type="project" value="InterPro"/>
</dbReference>
<dbReference type="EMBL" id="JABCIY010000214">
    <property type="protein sequence ID" value="KAF7188124.1"/>
    <property type="molecule type" value="Genomic_DNA"/>
</dbReference>
<evidence type="ECO:0000256" key="1">
    <source>
        <dbReference type="ARBA" id="ARBA00035112"/>
    </source>
</evidence>
<accession>A0A8H6RAM3</accession>
<evidence type="ECO:0000313" key="3">
    <source>
        <dbReference type="Proteomes" id="UP000660729"/>
    </source>
</evidence>
<name>A0A8H6RAM3_9PEZI</name>
<dbReference type="PANTHER" id="PTHR33365">
    <property type="entry name" value="YALI0B05434P"/>
    <property type="match status" value="1"/>
</dbReference>
<comment type="similarity">
    <text evidence="1">Belongs to the ustYa family.</text>
</comment>
<proteinExistence type="inferred from homology"/>
<sequence length="193" mass="22081">MDLVGIEEVYEGVDRSLKDHTFRQFDLYNNESRFTASPGPEVDNAWEEIGAGKNSVFLPLRFGHIFGLDPRRYFHNQLRKSLYYNHEYYKAHGAHLKETEAEHRAHINHCIDIIRERVMCTADAGVIPTAWGPGEINFATPRKCHDHKSFLNWVNKNKITEEDKADPLVDWNRVPVPSNAILGAAGYHLPTVG</sequence>
<dbReference type="OrthoDB" id="3687641at2759"/>
<protein>
    <recommendedName>
        <fullName evidence="4">Tat pathway signal sequence protein</fullName>
    </recommendedName>
</protein>